<proteinExistence type="predicted"/>
<keyword evidence="2" id="KW-1185">Reference proteome</keyword>
<evidence type="ECO:0000313" key="1">
    <source>
        <dbReference type="EMBL" id="GII93334.1"/>
    </source>
</evidence>
<evidence type="ECO:0000313" key="2">
    <source>
        <dbReference type="Proteomes" id="UP000606172"/>
    </source>
</evidence>
<dbReference type="AlphaFoldDB" id="A0A919VCP4"/>
<reference evidence="1" key="1">
    <citation type="submission" date="2021-01" db="EMBL/GenBank/DDBJ databases">
        <title>Whole genome shotgun sequence of Sinosporangium siamense NBRC 109515.</title>
        <authorList>
            <person name="Komaki H."/>
            <person name="Tamura T."/>
        </authorList>
    </citation>
    <scope>NUCLEOTIDE SEQUENCE</scope>
    <source>
        <strain evidence="1">NBRC 109515</strain>
    </source>
</reference>
<dbReference type="EMBL" id="BOOW01000022">
    <property type="protein sequence ID" value="GII93334.1"/>
    <property type="molecule type" value="Genomic_DNA"/>
</dbReference>
<accession>A0A919VCP4</accession>
<organism evidence="1 2">
    <name type="scientific">Sinosporangium siamense</name>
    <dbReference type="NCBI Taxonomy" id="1367973"/>
    <lineage>
        <taxon>Bacteria</taxon>
        <taxon>Bacillati</taxon>
        <taxon>Actinomycetota</taxon>
        <taxon>Actinomycetes</taxon>
        <taxon>Streptosporangiales</taxon>
        <taxon>Streptosporangiaceae</taxon>
        <taxon>Sinosporangium</taxon>
    </lineage>
</organism>
<dbReference type="Proteomes" id="UP000606172">
    <property type="component" value="Unassembled WGS sequence"/>
</dbReference>
<comment type="caution">
    <text evidence="1">The sequence shown here is derived from an EMBL/GenBank/DDBJ whole genome shotgun (WGS) entry which is preliminary data.</text>
</comment>
<gene>
    <name evidence="1" type="ORF">Ssi02_35650</name>
</gene>
<protein>
    <submittedName>
        <fullName evidence="1">Uncharacterized protein</fullName>
    </submittedName>
</protein>
<name>A0A919VCP4_9ACTN</name>
<dbReference type="RefSeq" id="WP_204026737.1">
    <property type="nucleotide sequence ID" value="NZ_BOOW01000022.1"/>
</dbReference>
<sequence>MTIDPISKIQTALEKTLKHGTFNFDWFVGTREGVSIGGSGTGYMDLAVPAIATSMVLDVLPDKGGDIVTMPSFYSGTSIYQRVNDDPVEWVEIDVHGLGVTPVAPLYWLYGIADATTRPADTATRSIDVDIDFAKAVRDSPPGIGSSIGEGIEESHPGLSHERAHGKVVLSPDGYISTIEVDVPGVASFDPGLALPPRLVTLDLRPTTRRPIELPATNVHLSVQQFIDTLLGDGD</sequence>